<dbReference type="Pfam" id="PF03793">
    <property type="entry name" value="PASTA"/>
    <property type="match status" value="3"/>
</dbReference>
<dbReference type="PROSITE" id="PS50011">
    <property type="entry name" value="PROTEIN_KINASE_DOM"/>
    <property type="match status" value="1"/>
</dbReference>
<evidence type="ECO:0000256" key="12">
    <source>
        <dbReference type="SAM" id="Phobius"/>
    </source>
</evidence>
<evidence type="ECO:0000313" key="15">
    <source>
        <dbReference type="EMBL" id="WAX55339.1"/>
    </source>
</evidence>
<name>A0ABY7JSM9_9ACTN</name>
<keyword evidence="12" id="KW-0472">Membrane</keyword>
<dbReference type="Pfam" id="PF00069">
    <property type="entry name" value="Pkinase"/>
    <property type="match status" value="1"/>
</dbReference>
<feature type="domain" description="PASTA" evidence="14">
    <location>
        <begin position="429"/>
        <end position="495"/>
    </location>
</feature>
<dbReference type="Proteomes" id="UP001164693">
    <property type="component" value="Chromosome"/>
</dbReference>
<dbReference type="PROSITE" id="PS00107">
    <property type="entry name" value="PROTEIN_KINASE_ATP"/>
    <property type="match status" value="1"/>
</dbReference>
<feature type="domain" description="Protein kinase" evidence="13">
    <location>
        <begin position="11"/>
        <end position="278"/>
    </location>
</feature>
<keyword evidence="12" id="KW-1133">Transmembrane helix</keyword>
<organism evidence="15 16">
    <name type="scientific">Jatrophihabitans cynanchi</name>
    <dbReference type="NCBI Taxonomy" id="2944128"/>
    <lineage>
        <taxon>Bacteria</taxon>
        <taxon>Bacillati</taxon>
        <taxon>Actinomycetota</taxon>
        <taxon>Actinomycetes</taxon>
        <taxon>Jatrophihabitantales</taxon>
        <taxon>Jatrophihabitantaceae</taxon>
        <taxon>Jatrophihabitans</taxon>
    </lineage>
</organism>
<dbReference type="NCBIfam" id="NF033483">
    <property type="entry name" value="PknB_PASTA_kin"/>
    <property type="match status" value="1"/>
</dbReference>
<dbReference type="EC" id="2.7.11.1" evidence="1"/>
<keyword evidence="16" id="KW-1185">Reference proteome</keyword>
<evidence type="ECO:0000259" key="14">
    <source>
        <dbReference type="PROSITE" id="PS51178"/>
    </source>
</evidence>
<dbReference type="InterPro" id="IPR005543">
    <property type="entry name" value="PASTA_dom"/>
</dbReference>
<feature type="compositionally biased region" description="Pro residues" evidence="11">
    <location>
        <begin position="568"/>
        <end position="578"/>
    </location>
</feature>
<evidence type="ECO:0000256" key="6">
    <source>
        <dbReference type="ARBA" id="ARBA00022777"/>
    </source>
</evidence>
<keyword evidence="4" id="KW-0677">Repeat</keyword>
<dbReference type="CDD" id="cd14014">
    <property type="entry name" value="STKc_PknB_like"/>
    <property type="match status" value="1"/>
</dbReference>
<evidence type="ECO:0000256" key="7">
    <source>
        <dbReference type="ARBA" id="ARBA00022840"/>
    </source>
</evidence>
<dbReference type="InterPro" id="IPR011009">
    <property type="entry name" value="Kinase-like_dom_sf"/>
</dbReference>
<dbReference type="RefSeq" id="WP_269441847.1">
    <property type="nucleotide sequence ID" value="NZ_CP097463.1"/>
</dbReference>
<comment type="catalytic activity">
    <reaction evidence="8">
        <text>L-threonyl-[protein] + ATP = O-phospho-L-threonyl-[protein] + ADP + H(+)</text>
        <dbReference type="Rhea" id="RHEA:46608"/>
        <dbReference type="Rhea" id="RHEA-COMP:11060"/>
        <dbReference type="Rhea" id="RHEA-COMP:11605"/>
        <dbReference type="ChEBI" id="CHEBI:15378"/>
        <dbReference type="ChEBI" id="CHEBI:30013"/>
        <dbReference type="ChEBI" id="CHEBI:30616"/>
        <dbReference type="ChEBI" id="CHEBI:61977"/>
        <dbReference type="ChEBI" id="CHEBI:456216"/>
        <dbReference type="EC" id="2.7.11.1"/>
    </reaction>
</comment>
<keyword evidence="12" id="KW-0812">Transmembrane</keyword>
<evidence type="ECO:0000256" key="10">
    <source>
        <dbReference type="PROSITE-ProRule" id="PRU10141"/>
    </source>
</evidence>
<keyword evidence="7 10" id="KW-0067">ATP-binding</keyword>
<protein>
    <recommendedName>
        <fullName evidence="1">non-specific serine/threonine protein kinase</fullName>
        <ecNumber evidence="1">2.7.11.1</ecNumber>
    </recommendedName>
</protein>
<feature type="domain" description="PASTA" evidence="14">
    <location>
        <begin position="356"/>
        <end position="425"/>
    </location>
</feature>
<dbReference type="PROSITE" id="PS51178">
    <property type="entry name" value="PASTA"/>
    <property type="match status" value="3"/>
</dbReference>
<dbReference type="EMBL" id="CP097463">
    <property type="protein sequence ID" value="WAX55339.1"/>
    <property type="molecule type" value="Genomic_DNA"/>
</dbReference>
<feature type="transmembrane region" description="Helical" evidence="12">
    <location>
        <begin position="326"/>
        <end position="348"/>
    </location>
</feature>
<dbReference type="CDD" id="cd06577">
    <property type="entry name" value="PASTA_pknB"/>
    <property type="match status" value="3"/>
</dbReference>
<evidence type="ECO:0000256" key="9">
    <source>
        <dbReference type="ARBA" id="ARBA00048679"/>
    </source>
</evidence>
<dbReference type="SMART" id="SM00220">
    <property type="entry name" value="S_TKc"/>
    <property type="match status" value="1"/>
</dbReference>
<feature type="compositionally biased region" description="Low complexity" evidence="11">
    <location>
        <begin position="579"/>
        <end position="596"/>
    </location>
</feature>
<feature type="region of interest" description="Disordered" evidence="11">
    <location>
        <begin position="568"/>
        <end position="613"/>
    </location>
</feature>
<feature type="domain" description="PASTA" evidence="14">
    <location>
        <begin position="496"/>
        <end position="563"/>
    </location>
</feature>
<dbReference type="Gene3D" id="3.30.200.20">
    <property type="entry name" value="Phosphorylase Kinase, domain 1"/>
    <property type="match status" value="1"/>
</dbReference>
<dbReference type="InterPro" id="IPR017441">
    <property type="entry name" value="Protein_kinase_ATP_BS"/>
</dbReference>
<evidence type="ECO:0000256" key="5">
    <source>
        <dbReference type="ARBA" id="ARBA00022741"/>
    </source>
</evidence>
<sequence>MTQGRLFGGRYELGELIGYGGMAEVHRGRDIRLGRDVAIKVLRADLARDPSFLNRFRREAQSAAGLNHPSIVSVYDTGEDAAPDGGSQPYIVMEFVEGRTLRDILKAEGRLPARRAMEITADICGALDFSHRNGIVHRDIKPANVMITHSGAVKVMDFGIARAVADSAATVTQTANVIGTAQYLSPEQARGEAVDARSDVYSTGCLLYELVTGVPPFQGDSPVAVAYQHVRENAMVPSARNPEVPRALDSIVMKALAKNQLNRYQSAGEMRSDLQRALANQPVNAEAVMTDAERTQFIARTPPPVAVARHDLDEPMREDDQRRAGLIWLAVILAMLLVIGGVAALIYFTRKQDNNGPKTATVPAVIGLSPAAAETALKGAGFTDIVAGAPITDQSQCQSQVQAGQVCTVSPAVGDSAKTNVKVSYSIYSIKMVTIPPVTDMQYSEAAPVLTKLGLVPKVKQVFDRHPQGYVVTQDPPPYGNQVPVGTTVTLGVSTGTIKLPDVRTKNVDDAKTQLNRLQFTDVRADDTKVTHDKKLENTVADMSPKPGIAYPPDTTIHLTVYVYEKPPPTCTTPPPPGTGSSTPGGTATTGVTGTPTGPGGASGTGLPPCTTP</sequence>
<keyword evidence="5 10" id="KW-0547">Nucleotide-binding</keyword>
<dbReference type="SUPFAM" id="SSF56112">
    <property type="entry name" value="Protein kinase-like (PK-like)"/>
    <property type="match status" value="1"/>
</dbReference>
<dbReference type="PANTHER" id="PTHR43289">
    <property type="entry name" value="MITOGEN-ACTIVATED PROTEIN KINASE KINASE KINASE 20-RELATED"/>
    <property type="match status" value="1"/>
</dbReference>
<evidence type="ECO:0000256" key="1">
    <source>
        <dbReference type="ARBA" id="ARBA00012513"/>
    </source>
</evidence>
<proteinExistence type="predicted"/>
<evidence type="ECO:0000256" key="4">
    <source>
        <dbReference type="ARBA" id="ARBA00022737"/>
    </source>
</evidence>
<dbReference type="InterPro" id="IPR008271">
    <property type="entry name" value="Ser/Thr_kinase_AS"/>
</dbReference>
<dbReference type="Gene3D" id="3.30.10.20">
    <property type="match status" value="3"/>
</dbReference>
<evidence type="ECO:0000313" key="16">
    <source>
        <dbReference type="Proteomes" id="UP001164693"/>
    </source>
</evidence>
<dbReference type="InterPro" id="IPR000719">
    <property type="entry name" value="Prot_kinase_dom"/>
</dbReference>
<gene>
    <name evidence="15" type="primary">pknB</name>
    <name evidence="15" type="ORF">M6B22_12365</name>
</gene>
<dbReference type="SMART" id="SM00740">
    <property type="entry name" value="PASTA"/>
    <property type="match status" value="3"/>
</dbReference>
<dbReference type="PANTHER" id="PTHR43289:SF6">
    <property type="entry name" value="SERINE_THREONINE-PROTEIN KINASE NEKL-3"/>
    <property type="match status" value="1"/>
</dbReference>
<evidence type="ECO:0000256" key="11">
    <source>
        <dbReference type="SAM" id="MobiDB-lite"/>
    </source>
</evidence>
<comment type="catalytic activity">
    <reaction evidence="9">
        <text>L-seryl-[protein] + ATP = O-phospho-L-seryl-[protein] + ADP + H(+)</text>
        <dbReference type="Rhea" id="RHEA:17989"/>
        <dbReference type="Rhea" id="RHEA-COMP:9863"/>
        <dbReference type="Rhea" id="RHEA-COMP:11604"/>
        <dbReference type="ChEBI" id="CHEBI:15378"/>
        <dbReference type="ChEBI" id="CHEBI:29999"/>
        <dbReference type="ChEBI" id="CHEBI:30616"/>
        <dbReference type="ChEBI" id="CHEBI:83421"/>
        <dbReference type="ChEBI" id="CHEBI:456216"/>
        <dbReference type="EC" id="2.7.11.1"/>
    </reaction>
</comment>
<dbReference type="PROSITE" id="PS00108">
    <property type="entry name" value="PROTEIN_KINASE_ST"/>
    <property type="match status" value="1"/>
</dbReference>
<evidence type="ECO:0000256" key="2">
    <source>
        <dbReference type="ARBA" id="ARBA00022527"/>
    </source>
</evidence>
<dbReference type="GO" id="GO:0016301">
    <property type="term" value="F:kinase activity"/>
    <property type="evidence" value="ECO:0007669"/>
    <property type="project" value="UniProtKB-KW"/>
</dbReference>
<evidence type="ECO:0000259" key="13">
    <source>
        <dbReference type="PROSITE" id="PS50011"/>
    </source>
</evidence>
<keyword evidence="3" id="KW-0808">Transferase</keyword>
<accession>A0ABY7JSM9</accession>
<keyword evidence="6 15" id="KW-0418">Kinase</keyword>
<feature type="binding site" evidence="10">
    <location>
        <position position="40"/>
    </location>
    <ligand>
        <name>ATP</name>
        <dbReference type="ChEBI" id="CHEBI:30616"/>
    </ligand>
</feature>
<evidence type="ECO:0000256" key="3">
    <source>
        <dbReference type="ARBA" id="ARBA00022679"/>
    </source>
</evidence>
<reference evidence="15" key="1">
    <citation type="submission" date="2022-05" db="EMBL/GenBank/DDBJ databases">
        <title>Jatrophihabitans sp. SB3-54 whole genome sequence.</title>
        <authorList>
            <person name="Suh M.K."/>
            <person name="Eom M.K."/>
            <person name="Kim J.S."/>
            <person name="Kim H.S."/>
            <person name="Do H.E."/>
            <person name="Shin Y.K."/>
            <person name="Lee J.-S."/>
        </authorList>
    </citation>
    <scope>NUCLEOTIDE SEQUENCE</scope>
    <source>
        <strain evidence="15">SB3-54</strain>
    </source>
</reference>
<dbReference type="Gene3D" id="1.10.510.10">
    <property type="entry name" value="Transferase(Phosphotransferase) domain 1"/>
    <property type="match status" value="1"/>
</dbReference>
<keyword evidence="2" id="KW-0723">Serine/threonine-protein kinase</keyword>
<evidence type="ECO:0000256" key="8">
    <source>
        <dbReference type="ARBA" id="ARBA00047899"/>
    </source>
</evidence>